<dbReference type="Proteomes" id="UP000308802">
    <property type="component" value="Unassembled WGS sequence"/>
</dbReference>
<organism evidence="2 3">
    <name type="scientific">Aureobasidium pullulans</name>
    <name type="common">Black yeast</name>
    <name type="synonym">Pullularia pullulans</name>
    <dbReference type="NCBI Taxonomy" id="5580"/>
    <lineage>
        <taxon>Eukaryota</taxon>
        <taxon>Fungi</taxon>
        <taxon>Dikarya</taxon>
        <taxon>Ascomycota</taxon>
        <taxon>Pezizomycotina</taxon>
        <taxon>Dothideomycetes</taxon>
        <taxon>Dothideomycetidae</taxon>
        <taxon>Dothideales</taxon>
        <taxon>Saccotheciaceae</taxon>
        <taxon>Aureobasidium</taxon>
    </lineage>
</organism>
<sequence>MAHRTFSQTIQQTKYLVTMPYHIDDFDAEETEDPVLITIFIIVNERASTNIGDIVRINFQKILLLTHIRHDNKEINDIADWLSNLNLGGPALYRLQSSPSSGSESQSSQESTTAFYDLDLDGMAKAAHDCRTAIAQMRGSDNNASKSACDLMIQIMAEKGYQPPPFMGSYPNLDSICYLFYAVLSDCHYLPHDNPVSSPCASTEFQVEVVTYLRLCGGQPATTDQRTLRVDASLQRLIEEVSDVRVDIDLAGSERVGNVTDLDDDDWYFQHAAHREALLMILQGWKPVCVELLHEIKSHAPSDKCFIMNPCDPEPPTSVLMQLQHVHAARLKLTSAQKEQLNISVSINAKQAYLYANTEFGTWTWALWKSTAVEAASQVPFVPSWFVPAFGIDGDKFKKPSKRTLTATQQVKQRKRKEEAENKLKEKEAKRKYEQRGMEMRTRALKRRELLRHCCRKARISLGKGWSSL</sequence>
<evidence type="ECO:0000256" key="1">
    <source>
        <dbReference type="SAM" id="MobiDB-lite"/>
    </source>
</evidence>
<accession>A0A4S8ZTR2</accession>
<name>A0A4S8ZTR2_AURPU</name>
<protein>
    <submittedName>
        <fullName evidence="2">Uncharacterized protein</fullName>
    </submittedName>
</protein>
<dbReference type="AlphaFoldDB" id="A0A4S8ZTR2"/>
<proteinExistence type="predicted"/>
<feature type="compositionally biased region" description="Basic and acidic residues" evidence="1">
    <location>
        <begin position="416"/>
        <end position="431"/>
    </location>
</feature>
<evidence type="ECO:0000313" key="2">
    <source>
        <dbReference type="EMBL" id="THW69762.1"/>
    </source>
</evidence>
<comment type="caution">
    <text evidence="2">The sequence shown here is derived from an EMBL/GenBank/DDBJ whole genome shotgun (WGS) entry which is preliminary data.</text>
</comment>
<feature type="region of interest" description="Disordered" evidence="1">
    <location>
        <begin position="403"/>
        <end position="431"/>
    </location>
</feature>
<dbReference type="EMBL" id="QZAO01000366">
    <property type="protein sequence ID" value="THW69762.1"/>
    <property type="molecule type" value="Genomic_DNA"/>
</dbReference>
<gene>
    <name evidence="2" type="ORF">D6D19_08179</name>
</gene>
<evidence type="ECO:0000313" key="3">
    <source>
        <dbReference type="Proteomes" id="UP000308802"/>
    </source>
</evidence>
<reference evidence="2 3" key="1">
    <citation type="submission" date="2018-10" db="EMBL/GenBank/DDBJ databases">
        <title>Fifty Aureobasidium pullulans genomes reveal a recombining polyextremotolerant generalist.</title>
        <authorList>
            <person name="Gostincar C."/>
            <person name="Turk M."/>
            <person name="Zajc J."/>
            <person name="Gunde-Cimerman N."/>
        </authorList>
    </citation>
    <scope>NUCLEOTIDE SEQUENCE [LARGE SCALE GENOMIC DNA]</scope>
    <source>
        <strain evidence="2 3">EXF-10659</strain>
    </source>
</reference>